<reference evidence="1 2" key="1">
    <citation type="submission" date="2016-03" db="EMBL/GenBank/DDBJ databases">
        <authorList>
            <person name="Ploux O."/>
        </authorList>
    </citation>
    <scope>NUCLEOTIDE SEQUENCE [LARGE SCALE GENOMIC DNA]</scope>
    <source>
        <strain evidence="1 2">URUG2</strain>
    </source>
</reference>
<evidence type="ECO:0000313" key="1">
    <source>
        <dbReference type="EMBL" id="CZT15613.1"/>
    </source>
</evidence>
<evidence type="ECO:0000313" key="2">
    <source>
        <dbReference type="Proteomes" id="UP000225277"/>
    </source>
</evidence>
<keyword evidence="2" id="KW-1185">Reference proteome</keyword>
<sequence length="73" mass="7951">MTLQCWLSFWQNKTGARESMDMASCISGGSCPCDDHTPAGRDEQVRGIPSLYGEYLALLGLVLRPAWDGNGES</sequence>
<organism evidence="1 2">
    <name type="scientific">Ramularia collo-cygni</name>
    <dbReference type="NCBI Taxonomy" id="112498"/>
    <lineage>
        <taxon>Eukaryota</taxon>
        <taxon>Fungi</taxon>
        <taxon>Dikarya</taxon>
        <taxon>Ascomycota</taxon>
        <taxon>Pezizomycotina</taxon>
        <taxon>Dothideomycetes</taxon>
        <taxon>Dothideomycetidae</taxon>
        <taxon>Mycosphaerellales</taxon>
        <taxon>Mycosphaerellaceae</taxon>
        <taxon>Ramularia</taxon>
    </lineage>
</organism>
<dbReference type="Proteomes" id="UP000225277">
    <property type="component" value="Unassembled WGS sequence"/>
</dbReference>
<dbReference type="RefSeq" id="XP_023622509.1">
    <property type="nucleotide sequence ID" value="XM_023766741.1"/>
</dbReference>
<gene>
    <name evidence="1" type="ORF">RCC_12096</name>
</gene>
<accession>A0A2D3V5P1</accession>
<name>A0A2D3V5P1_9PEZI</name>
<dbReference type="GeneID" id="35606655"/>
<protein>
    <submittedName>
        <fullName evidence="1">Uncharacterized protein</fullName>
    </submittedName>
</protein>
<dbReference type="EMBL" id="FJUY01000001">
    <property type="protein sequence ID" value="CZT15613.1"/>
    <property type="molecule type" value="Genomic_DNA"/>
</dbReference>
<dbReference type="AlphaFoldDB" id="A0A2D3V5P1"/>
<proteinExistence type="predicted"/>